<gene>
    <name evidence="3" type="ORF">GOP47_0020039</name>
</gene>
<dbReference type="Proteomes" id="UP000886520">
    <property type="component" value="Chromosome 19"/>
</dbReference>
<feature type="region of interest" description="Disordered" evidence="1">
    <location>
        <begin position="689"/>
        <end position="759"/>
    </location>
</feature>
<comment type="caution">
    <text evidence="3">The sequence shown here is derived from an EMBL/GenBank/DDBJ whole genome shotgun (WGS) entry which is preliminary data.</text>
</comment>
<dbReference type="SUPFAM" id="SSF56784">
    <property type="entry name" value="HAD-like"/>
    <property type="match status" value="1"/>
</dbReference>
<feature type="compositionally biased region" description="Basic and acidic residues" evidence="1">
    <location>
        <begin position="689"/>
        <end position="710"/>
    </location>
</feature>
<dbReference type="InterPro" id="IPR004274">
    <property type="entry name" value="FCP1_dom"/>
</dbReference>
<dbReference type="Pfam" id="PF03031">
    <property type="entry name" value="NIF"/>
    <property type="match status" value="1"/>
</dbReference>
<dbReference type="OrthoDB" id="2001405at2759"/>
<protein>
    <recommendedName>
        <fullName evidence="2">FCP1 homology domain-containing protein</fullName>
    </recommendedName>
</protein>
<dbReference type="InterPro" id="IPR036412">
    <property type="entry name" value="HAD-like_sf"/>
</dbReference>
<name>A0A9D4UC71_ADICA</name>
<dbReference type="AlphaFoldDB" id="A0A9D4UC71"/>
<dbReference type="Gene3D" id="3.40.50.1000">
    <property type="entry name" value="HAD superfamily/HAD-like"/>
    <property type="match status" value="1"/>
</dbReference>
<dbReference type="PANTHER" id="PTHR12210">
    <property type="entry name" value="DULLARD PROTEIN PHOSPHATASE"/>
    <property type="match status" value="1"/>
</dbReference>
<feature type="compositionally biased region" description="Basic and acidic residues" evidence="1">
    <location>
        <begin position="118"/>
        <end position="131"/>
    </location>
</feature>
<feature type="domain" description="FCP1 homology" evidence="2">
    <location>
        <begin position="950"/>
        <end position="1128"/>
    </location>
</feature>
<feature type="region of interest" description="Disordered" evidence="1">
    <location>
        <begin position="34"/>
        <end position="180"/>
    </location>
</feature>
<feature type="compositionally biased region" description="Low complexity" evidence="1">
    <location>
        <begin position="60"/>
        <end position="70"/>
    </location>
</feature>
<keyword evidence="4" id="KW-1185">Reference proteome</keyword>
<evidence type="ECO:0000313" key="3">
    <source>
        <dbReference type="EMBL" id="KAI5065344.1"/>
    </source>
</evidence>
<evidence type="ECO:0000259" key="2">
    <source>
        <dbReference type="PROSITE" id="PS50969"/>
    </source>
</evidence>
<reference evidence="3" key="1">
    <citation type="submission" date="2021-01" db="EMBL/GenBank/DDBJ databases">
        <title>Adiantum capillus-veneris genome.</title>
        <authorList>
            <person name="Fang Y."/>
            <person name="Liao Q."/>
        </authorList>
    </citation>
    <scope>NUCLEOTIDE SEQUENCE</scope>
    <source>
        <strain evidence="3">H3</strain>
        <tissue evidence="3">Leaf</tissue>
    </source>
</reference>
<dbReference type="PROSITE" id="PS50969">
    <property type="entry name" value="FCP1"/>
    <property type="match status" value="1"/>
</dbReference>
<dbReference type="InterPro" id="IPR050365">
    <property type="entry name" value="TIM50"/>
</dbReference>
<feature type="compositionally biased region" description="Acidic residues" evidence="1">
    <location>
        <begin position="167"/>
        <end position="177"/>
    </location>
</feature>
<organism evidence="3 4">
    <name type="scientific">Adiantum capillus-veneris</name>
    <name type="common">Maidenhair fern</name>
    <dbReference type="NCBI Taxonomy" id="13818"/>
    <lineage>
        <taxon>Eukaryota</taxon>
        <taxon>Viridiplantae</taxon>
        <taxon>Streptophyta</taxon>
        <taxon>Embryophyta</taxon>
        <taxon>Tracheophyta</taxon>
        <taxon>Polypodiopsida</taxon>
        <taxon>Polypodiidae</taxon>
        <taxon>Polypodiales</taxon>
        <taxon>Pteridineae</taxon>
        <taxon>Pteridaceae</taxon>
        <taxon>Vittarioideae</taxon>
        <taxon>Adiantum</taxon>
    </lineage>
</organism>
<feature type="compositionally biased region" description="Basic and acidic residues" evidence="1">
    <location>
        <begin position="749"/>
        <end position="758"/>
    </location>
</feature>
<accession>A0A9D4UC71</accession>
<feature type="compositionally biased region" description="Basic and acidic residues" evidence="1">
    <location>
        <begin position="91"/>
        <end position="111"/>
    </location>
</feature>
<evidence type="ECO:0000313" key="4">
    <source>
        <dbReference type="Proteomes" id="UP000886520"/>
    </source>
</evidence>
<sequence>MLPHVPPIDDDVCTLGAAVGTVVAWPIRELAKGQRTVSSGGKGSVPVTPRATSIASGAMPKPSVSKPSPKTLAAESTGVKKRSADQASEVIESKRVTRAHKEEDPRWEPPKKNGRIPLKKEGASTKKEVTKAKVVQKPVKANAVGTTQSEVSAPSKDKVPIAKYSSEEDDEREDAGDEDRGLFTITEKSTLKWDLLHDTLHRLQDTRKVPVPPVPLCRLLPHPAVRLVQDRVHNLALEFSRNGYVPHRARFMLSIRTPALDSVEVSHAIRKTWDPIWMQLNEEFEKQLHKSGWGDVKGKMLYTWDGNHRLRAWNAQIDTGNFALQFTKRSLSTIAVWKLANEGEVLTVVARLNRINDKGYIKTSFIDMLCMVRAMGTANMDTLLKGLDEDVPGWLQRELDAEMNKRGGLRRCWYKVPLIVLSQLLYPAKYTKALQSVSNKRNELATEEFTTHYRNAFYMADKKARKNTQRAFAIADPNLGEEWWRLLMDIDWSRRPKWLTDDRIYSLACADLPVDHHSNVLRALVSDDPTTLYPSLKSALNDHSVFRTWLRRETWWNRLVNEATRQYALLKKSCRLPENDTLETTIREWQSRYSGTLYEVECERLKGGLTSNKQKQKEGTNMAAKRAFYRWVRLMDWTDKVPVTKEWLNVKHTACMYTEEQRAALWPKKVYVECPLFIDFAKDTFPPNEREKFKEAETDRVKRQQEEGSSAKKGKGQVLDRDTPMPLNKVEPEQAPPASHSISEPHVLPSHDEAHDQAQRQCTEIGINIEPSHLHRQVTTESEGLQDAIRSNEMATIIGLPHDANVTITEVSTGLSIVAETGHRGEPALLVGDVMVQCNTPPHDEAQNSMAHSSDSAVLAIDPMGAADETGKGDNDDISSGGMERSPTLHEKLLSFYTKEGNVVLQMYVGCGLLARPGLRMGRHVLLLYRQESMEELQHLCNGTGTLPSCHAKRKLIVFDVNGVLLKRWRWESAPSHAANILHVGRMGVSLRPGILRLLRVVFELFNVGLWSSMQEQNLTPIINLIKSKYKEAGYGETFFKFCLHQGHCEERHCEGKHPKFNLVFVKNFRSELVASYIKDPLNTILVDENPEKAIENPPHTLVTVRSYDGASNNNVLLMNLLPYLEGLHAYPGLATDYIKNTPFKQDSAAHGGEVEHTMEATFGLGGDEVMAHPKM</sequence>
<evidence type="ECO:0000256" key="1">
    <source>
        <dbReference type="SAM" id="MobiDB-lite"/>
    </source>
</evidence>
<dbReference type="EMBL" id="JABFUD020000019">
    <property type="protein sequence ID" value="KAI5065344.1"/>
    <property type="molecule type" value="Genomic_DNA"/>
</dbReference>
<dbReference type="SMART" id="SM00577">
    <property type="entry name" value="CPDc"/>
    <property type="match status" value="1"/>
</dbReference>
<proteinExistence type="predicted"/>
<dbReference type="InterPro" id="IPR023214">
    <property type="entry name" value="HAD_sf"/>
</dbReference>